<sequence length="398" mass="42888">MSANNLMRRNVVILAICLALMMSATSLVIITSALVGVILAPNRIWATVPLACMFIGSLSCAIPASLLMKRIGRRAGFSVGLGFALAGAVIATLGLLENSFLVFCVGSLLIGLFNGFGQFYRFAAADAASEAYRSRAISWVMAGGVVAAFVGPNLANWSQHLIVGTRFAGSYASLLVLYLLSLSLIAWIRIPKPSVEERSQSGRPLSQIAMQPIFVVAALSAVAAYSVMNLIMTSTPLAMDSYGHHFEQTTRVIQWHILGMYAPSFLTGHLIRRFSCTRVMIVGTFLLGLCVVVNLHGQSIPHFWLALVLLGLGWNFLFIGGTTLVTEAYLPAEKAKTQGLNDFLVFGMVALTALTSGVLHQWLGWLTLNIVVVPMIIAALISVIWLDRVRSRVLVSSG</sequence>
<feature type="transmembrane region" description="Helical" evidence="1">
    <location>
        <begin position="342"/>
        <end position="359"/>
    </location>
</feature>
<dbReference type="AlphaFoldDB" id="A0A381V0E8"/>
<dbReference type="PANTHER" id="PTHR23534:SF1">
    <property type="entry name" value="MAJOR FACILITATOR SUPERFAMILY PROTEIN"/>
    <property type="match status" value="1"/>
</dbReference>
<gene>
    <name evidence="3" type="ORF">METZ01_LOCUS86684</name>
</gene>
<name>A0A381V0E8_9ZZZZ</name>
<protein>
    <recommendedName>
        <fullName evidence="2">Major facilitator superfamily (MFS) profile domain-containing protein</fullName>
    </recommendedName>
</protein>
<feature type="transmembrane region" description="Helical" evidence="1">
    <location>
        <begin position="252"/>
        <end position="271"/>
    </location>
</feature>
<keyword evidence="1" id="KW-0812">Transmembrane</keyword>
<dbReference type="PROSITE" id="PS50850">
    <property type="entry name" value="MFS"/>
    <property type="match status" value="1"/>
</dbReference>
<feature type="transmembrane region" description="Helical" evidence="1">
    <location>
        <begin position="12"/>
        <end position="38"/>
    </location>
</feature>
<dbReference type="Gene3D" id="1.20.1250.20">
    <property type="entry name" value="MFS general substrate transporter like domains"/>
    <property type="match status" value="1"/>
</dbReference>
<feature type="transmembrane region" description="Helical" evidence="1">
    <location>
        <begin position="100"/>
        <end position="124"/>
    </location>
</feature>
<keyword evidence="1" id="KW-1133">Transmembrane helix</keyword>
<reference evidence="3" key="1">
    <citation type="submission" date="2018-05" db="EMBL/GenBank/DDBJ databases">
        <authorList>
            <person name="Lanie J.A."/>
            <person name="Ng W.-L."/>
            <person name="Kazmierczak K.M."/>
            <person name="Andrzejewski T.M."/>
            <person name="Davidsen T.M."/>
            <person name="Wayne K.J."/>
            <person name="Tettelin H."/>
            <person name="Glass J.I."/>
            <person name="Rusch D."/>
            <person name="Podicherti R."/>
            <person name="Tsui H.-C.T."/>
            <person name="Winkler M.E."/>
        </authorList>
    </citation>
    <scope>NUCLEOTIDE SEQUENCE</scope>
</reference>
<feature type="transmembrane region" description="Helical" evidence="1">
    <location>
        <begin position="365"/>
        <end position="386"/>
    </location>
</feature>
<dbReference type="PANTHER" id="PTHR23534">
    <property type="entry name" value="MFS PERMEASE"/>
    <property type="match status" value="1"/>
</dbReference>
<dbReference type="Pfam" id="PF07690">
    <property type="entry name" value="MFS_1"/>
    <property type="match status" value="2"/>
</dbReference>
<dbReference type="EMBL" id="UINC01007529">
    <property type="protein sequence ID" value="SVA33830.1"/>
    <property type="molecule type" value="Genomic_DNA"/>
</dbReference>
<feature type="transmembrane region" description="Helical" evidence="1">
    <location>
        <begin position="44"/>
        <end position="68"/>
    </location>
</feature>
<feature type="domain" description="Major facilitator superfamily (MFS) profile" evidence="2">
    <location>
        <begin position="213"/>
        <end position="398"/>
    </location>
</feature>
<accession>A0A381V0E8</accession>
<dbReference type="InterPro" id="IPR011701">
    <property type="entry name" value="MFS"/>
</dbReference>
<feature type="transmembrane region" description="Helical" evidence="1">
    <location>
        <begin position="167"/>
        <end position="188"/>
    </location>
</feature>
<evidence type="ECO:0000259" key="2">
    <source>
        <dbReference type="PROSITE" id="PS50850"/>
    </source>
</evidence>
<dbReference type="InterPro" id="IPR020846">
    <property type="entry name" value="MFS_dom"/>
</dbReference>
<dbReference type="GO" id="GO:0022857">
    <property type="term" value="F:transmembrane transporter activity"/>
    <property type="evidence" value="ECO:0007669"/>
    <property type="project" value="InterPro"/>
</dbReference>
<feature type="transmembrane region" description="Helical" evidence="1">
    <location>
        <begin position="303"/>
        <end position="330"/>
    </location>
</feature>
<dbReference type="SUPFAM" id="SSF103473">
    <property type="entry name" value="MFS general substrate transporter"/>
    <property type="match status" value="1"/>
</dbReference>
<feature type="transmembrane region" description="Helical" evidence="1">
    <location>
        <begin position="209"/>
        <end position="232"/>
    </location>
</feature>
<dbReference type="InterPro" id="IPR036259">
    <property type="entry name" value="MFS_trans_sf"/>
</dbReference>
<evidence type="ECO:0000256" key="1">
    <source>
        <dbReference type="SAM" id="Phobius"/>
    </source>
</evidence>
<feature type="transmembrane region" description="Helical" evidence="1">
    <location>
        <begin position="136"/>
        <end position="155"/>
    </location>
</feature>
<feature type="transmembrane region" description="Helical" evidence="1">
    <location>
        <begin position="278"/>
        <end position="297"/>
    </location>
</feature>
<feature type="transmembrane region" description="Helical" evidence="1">
    <location>
        <begin position="75"/>
        <end position="94"/>
    </location>
</feature>
<keyword evidence="1" id="KW-0472">Membrane</keyword>
<evidence type="ECO:0000313" key="3">
    <source>
        <dbReference type="EMBL" id="SVA33830.1"/>
    </source>
</evidence>
<proteinExistence type="predicted"/>
<organism evidence="3">
    <name type="scientific">marine metagenome</name>
    <dbReference type="NCBI Taxonomy" id="408172"/>
    <lineage>
        <taxon>unclassified sequences</taxon>
        <taxon>metagenomes</taxon>
        <taxon>ecological metagenomes</taxon>
    </lineage>
</organism>